<evidence type="ECO:0000256" key="1">
    <source>
        <dbReference type="ARBA" id="ARBA00022729"/>
    </source>
</evidence>
<dbReference type="GO" id="GO:0004553">
    <property type="term" value="F:hydrolase activity, hydrolyzing O-glycosyl compounds"/>
    <property type="evidence" value="ECO:0007669"/>
    <property type="project" value="InterPro"/>
</dbReference>
<dbReference type="OrthoDB" id="9798935at2"/>
<evidence type="ECO:0000259" key="4">
    <source>
        <dbReference type="PROSITE" id="PS51109"/>
    </source>
</evidence>
<keyword evidence="1" id="KW-0732">Signal</keyword>
<dbReference type="InterPro" id="IPR011098">
    <property type="entry name" value="G5_dom"/>
</dbReference>
<dbReference type="InterPro" id="IPR051933">
    <property type="entry name" value="Resuscitation_pf_RpfB"/>
</dbReference>
<keyword evidence="3" id="KW-0472">Membrane</keyword>
<dbReference type="GO" id="GO:0009254">
    <property type="term" value="P:peptidoglycan turnover"/>
    <property type="evidence" value="ECO:0007669"/>
    <property type="project" value="InterPro"/>
</dbReference>
<feature type="region of interest" description="Disordered" evidence="2">
    <location>
        <begin position="293"/>
        <end position="360"/>
    </location>
</feature>
<gene>
    <name evidence="5" type="ORF">SAMN04488053_12016</name>
</gene>
<reference evidence="6" key="1">
    <citation type="submission" date="2016-10" db="EMBL/GenBank/DDBJ databases">
        <authorList>
            <person name="Varghese N."/>
            <person name="Submissions S."/>
        </authorList>
    </citation>
    <scope>NUCLEOTIDE SEQUENCE [LARGE SCALE GENOMIC DNA]</scope>
    <source>
        <strain evidence="6">CGMCC 1.10369</strain>
    </source>
</reference>
<evidence type="ECO:0000313" key="6">
    <source>
        <dbReference type="Proteomes" id="UP000198778"/>
    </source>
</evidence>
<dbReference type="Pfam" id="PF06725">
    <property type="entry name" value="3D"/>
    <property type="match status" value="1"/>
</dbReference>
<dbReference type="InterPro" id="IPR036908">
    <property type="entry name" value="RlpA-like_sf"/>
</dbReference>
<keyword evidence="3" id="KW-0812">Transmembrane</keyword>
<dbReference type="Pfam" id="PF07501">
    <property type="entry name" value="G5"/>
    <property type="match status" value="1"/>
</dbReference>
<accession>A0A1H0KTL4</accession>
<dbReference type="InterPro" id="IPR059180">
    <property type="entry name" value="3D_YorM"/>
</dbReference>
<dbReference type="Proteomes" id="UP000198778">
    <property type="component" value="Unassembled WGS sequence"/>
</dbReference>
<evidence type="ECO:0000256" key="2">
    <source>
        <dbReference type="SAM" id="MobiDB-lite"/>
    </source>
</evidence>
<protein>
    <submittedName>
        <fullName evidence="5">Uncharacterized conserved protein YabE, contains G5 and tandem DUF348 domains</fullName>
    </submittedName>
</protein>
<feature type="transmembrane region" description="Helical" evidence="3">
    <location>
        <begin position="12"/>
        <end position="36"/>
    </location>
</feature>
<dbReference type="PANTHER" id="PTHR39160:SF6">
    <property type="entry name" value="CELL WALL-BINDING PROTEIN YOCH"/>
    <property type="match status" value="1"/>
</dbReference>
<feature type="compositionally biased region" description="Acidic residues" evidence="2">
    <location>
        <begin position="347"/>
        <end position="358"/>
    </location>
</feature>
<dbReference type="GO" id="GO:0019867">
    <property type="term" value="C:outer membrane"/>
    <property type="evidence" value="ECO:0007669"/>
    <property type="project" value="InterPro"/>
</dbReference>
<dbReference type="EMBL" id="FNIL01000020">
    <property type="protein sequence ID" value="SDO59344.1"/>
    <property type="molecule type" value="Genomic_DNA"/>
</dbReference>
<dbReference type="InterPro" id="IPR007137">
    <property type="entry name" value="DUF348"/>
</dbReference>
<dbReference type="Gene3D" id="2.40.40.10">
    <property type="entry name" value="RlpA-like domain"/>
    <property type="match status" value="1"/>
</dbReference>
<dbReference type="InterPro" id="IPR010611">
    <property type="entry name" value="3D_dom"/>
</dbReference>
<dbReference type="RefSeq" id="WP_090844561.1">
    <property type="nucleotide sequence ID" value="NZ_FNIL01000020.1"/>
</dbReference>
<dbReference type="Pfam" id="PF03990">
    <property type="entry name" value="DUF348"/>
    <property type="match status" value="3"/>
</dbReference>
<name>A0A1H0KTL4_9BACI</name>
<feature type="compositionally biased region" description="Low complexity" evidence="2">
    <location>
        <begin position="336"/>
        <end position="346"/>
    </location>
</feature>
<feature type="domain" description="G5" evidence="4">
    <location>
        <begin position="208"/>
        <end position="288"/>
    </location>
</feature>
<dbReference type="PANTHER" id="PTHR39160">
    <property type="entry name" value="CELL WALL-BINDING PROTEIN YOCH"/>
    <property type="match status" value="1"/>
</dbReference>
<dbReference type="CDD" id="cd14667">
    <property type="entry name" value="3D_containing_proteins"/>
    <property type="match status" value="1"/>
</dbReference>
<dbReference type="AlphaFoldDB" id="A0A1H0KTL4"/>
<keyword evidence="6" id="KW-1185">Reference proteome</keyword>
<evidence type="ECO:0000256" key="3">
    <source>
        <dbReference type="SAM" id="Phobius"/>
    </source>
</evidence>
<proteinExistence type="predicted"/>
<dbReference type="STRING" id="745820.SAMN04488053_12016"/>
<dbReference type="PROSITE" id="PS51109">
    <property type="entry name" value="G5"/>
    <property type="match status" value="1"/>
</dbReference>
<sequence length="454" mass="49792">MKTRIREVFARFLQKSVLTTNIGTAIILMMLGIVVYDVTKAEVIISHEGEMISLETHASTVEAVMEEQDIEVASHDYIAPALDTPVEDEILIEYKSAQQVTVSLEGEEEEMWTTVDTVDELMEEISVDVSQHDAVEPSLHAEIKDGIEIFYEKAFPVTLEAEGQEEEIWTVPATVEEILEEENIELNELDKVIPSEDEVVTESTEIELVRVEKEEEIEEETVNFKIVTKEDDSLAIGREAVVQPGTAGKIKKHYEVTLENGEEVSRELVSEEIVQKSKDQIVAVGTKEPVQVAAASTEKKPASEDSEAAVSKEKNNTASITADAEEAAPPKEAQKKNTTAETQSSENEAENNEQTEKEEEWKTFAATAYTADCSGCSGITQTGMNLKANPDARVVAVDPGVIPLGSRVEVKGRGEFIAADTGGAVNGNKIDIFMPSRDKALSFGSRSVEVRVID</sequence>
<organism evidence="5 6">
    <name type="scientific">Alkalicoccus daliensis</name>
    <dbReference type="NCBI Taxonomy" id="745820"/>
    <lineage>
        <taxon>Bacteria</taxon>
        <taxon>Bacillati</taxon>
        <taxon>Bacillota</taxon>
        <taxon>Bacilli</taxon>
        <taxon>Bacillales</taxon>
        <taxon>Bacillaceae</taxon>
        <taxon>Alkalicoccus</taxon>
    </lineage>
</organism>
<dbReference type="SMART" id="SM01208">
    <property type="entry name" value="G5"/>
    <property type="match status" value="1"/>
</dbReference>
<dbReference type="SUPFAM" id="SSF50685">
    <property type="entry name" value="Barwin-like endoglucanases"/>
    <property type="match status" value="1"/>
</dbReference>
<evidence type="ECO:0000313" key="5">
    <source>
        <dbReference type="EMBL" id="SDO59344.1"/>
    </source>
</evidence>
<keyword evidence="3" id="KW-1133">Transmembrane helix</keyword>
<dbReference type="Gene3D" id="2.20.230.10">
    <property type="entry name" value="Resuscitation-promoting factor rpfb"/>
    <property type="match status" value="1"/>
</dbReference>